<evidence type="ECO:0000313" key="1">
    <source>
        <dbReference type="EMBL" id="KAH7930716.1"/>
    </source>
</evidence>
<name>A0ACB8BYP2_9AGAM</name>
<organism evidence="1 2">
    <name type="scientific">Leucogyrophana mollusca</name>
    <dbReference type="NCBI Taxonomy" id="85980"/>
    <lineage>
        <taxon>Eukaryota</taxon>
        <taxon>Fungi</taxon>
        <taxon>Dikarya</taxon>
        <taxon>Basidiomycota</taxon>
        <taxon>Agaricomycotina</taxon>
        <taxon>Agaricomycetes</taxon>
        <taxon>Agaricomycetidae</taxon>
        <taxon>Boletales</taxon>
        <taxon>Boletales incertae sedis</taxon>
        <taxon>Leucogyrophana</taxon>
    </lineage>
</organism>
<sequence>MSTFYPHVNLPALKKFAIATAAAEHPARTTTTGGGARRLIAKPKPEVSSVEDVVWAGEKMIQINFERASLPLGPYCMVAHFPRGRPRLTTQALVGMTATVRSAPMKIDVPKVYGYKDVMPNDIGAEVVLLEKIPGEGLDALWPNMSHIQEMKVCIRLTELLLNLFNYRGALICTDLQGTGINTRPASVLLQDEQQRQPPIGQHPVLLSRPFNEGPLASMPPPCALPNTESYLIALACRIERLFDGTAEPQVADQARDTGFPDNPPLSDTDIAEIRETWGRLRSLIPYHTGGFYIPGSLSFPARQMAYSVLQSRRFGIYHSDMQMERFIVRFLPNKDGSIEEADAEIEMTLCTGWEHAFRAPLWSCARMPLWLVNRFITNEPVSWSRQAYLRRLIFFMMNDQRLRDKAWEWIIAYIFGVPERWFEGCLSAHWMFGKSIEVLLVRLKAYWEAWRPDVPFPLIVGEEFRPRRTPAAAPPNGSVPDSETVSAPGGEELDSTQELFNESFEALIRAAEATQVEQGMAQ</sequence>
<keyword evidence="2" id="KW-1185">Reference proteome</keyword>
<comment type="caution">
    <text evidence="1">The sequence shown here is derived from an EMBL/GenBank/DDBJ whole genome shotgun (WGS) entry which is preliminary data.</text>
</comment>
<dbReference type="EMBL" id="MU266330">
    <property type="protein sequence ID" value="KAH7930716.1"/>
    <property type="molecule type" value="Genomic_DNA"/>
</dbReference>
<accession>A0ACB8BYP2</accession>
<proteinExistence type="predicted"/>
<gene>
    <name evidence="1" type="ORF">BV22DRAFT_1028166</name>
</gene>
<protein>
    <submittedName>
        <fullName evidence="1">Uncharacterized protein</fullName>
    </submittedName>
</protein>
<evidence type="ECO:0000313" key="2">
    <source>
        <dbReference type="Proteomes" id="UP000790709"/>
    </source>
</evidence>
<reference evidence="1" key="1">
    <citation type="journal article" date="2021" name="New Phytol.">
        <title>Evolutionary innovations through gain and loss of genes in the ectomycorrhizal Boletales.</title>
        <authorList>
            <person name="Wu G."/>
            <person name="Miyauchi S."/>
            <person name="Morin E."/>
            <person name="Kuo A."/>
            <person name="Drula E."/>
            <person name="Varga T."/>
            <person name="Kohler A."/>
            <person name="Feng B."/>
            <person name="Cao Y."/>
            <person name="Lipzen A."/>
            <person name="Daum C."/>
            <person name="Hundley H."/>
            <person name="Pangilinan J."/>
            <person name="Johnson J."/>
            <person name="Barry K."/>
            <person name="LaButti K."/>
            <person name="Ng V."/>
            <person name="Ahrendt S."/>
            <person name="Min B."/>
            <person name="Choi I.G."/>
            <person name="Park H."/>
            <person name="Plett J.M."/>
            <person name="Magnuson J."/>
            <person name="Spatafora J.W."/>
            <person name="Nagy L.G."/>
            <person name="Henrissat B."/>
            <person name="Grigoriev I.V."/>
            <person name="Yang Z.L."/>
            <person name="Xu J."/>
            <person name="Martin F.M."/>
        </authorList>
    </citation>
    <scope>NUCLEOTIDE SEQUENCE</scope>
    <source>
        <strain evidence="1">KUC20120723A-06</strain>
    </source>
</reference>
<dbReference type="Proteomes" id="UP000790709">
    <property type="component" value="Unassembled WGS sequence"/>
</dbReference>